<dbReference type="EnsemblMetazoa" id="PPA39547.1">
    <property type="protein sequence ID" value="PPA39547.1"/>
    <property type="gene ID" value="WBGene00277916"/>
</dbReference>
<feature type="compositionally biased region" description="Acidic residues" evidence="1">
    <location>
        <begin position="613"/>
        <end position="623"/>
    </location>
</feature>
<proteinExistence type="predicted"/>
<feature type="region of interest" description="Disordered" evidence="1">
    <location>
        <begin position="124"/>
        <end position="457"/>
    </location>
</feature>
<feature type="compositionally biased region" description="Basic and acidic residues" evidence="1">
    <location>
        <begin position="354"/>
        <end position="379"/>
    </location>
</feature>
<feature type="region of interest" description="Disordered" evidence="1">
    <location>
        <begin position="1"/>
        <end position="23"/>
    </location>
</feature>
<feature type="region of interest" description="Disordered" evidence="1">
    <location>
        <begin position="602"/>
        <end position="677"/>
    </location>
</feature>
<dbReference type="InterPro" id="IPR036236">
    <property type="entry name" value="Znf_C2H2_sf"/>
</dbReference>
<feature type="compositionally biased region" description="Basic residues" evidence="1">
    <location>
        <begin position="317"/>
        <end position="328"/>
    </location>
</feature>
<evidence type="ECO:0000313" key="3">
    <source>
        <dbReference type="Proteomes" id="UP000005239"/>
    </source>
</evidence>
<feature type="compositionally biased region" description="Basic and acidic residues" evidence="1">
    <location>
        <begin position="329"/>
        <end position="347"/>
    </location>
</feature>
<gene>
    <name evidence="2" type="primary">WBGene00277916</name>
</gene>
<feature type="compositionally biased region" description="Basic and acidic residues" evidence="1">
    <location>
        <begin position="206"/>
        <end position="235"/>
    </location>
</feature>
<accession>A0A8R1YWC8</accession>
<feature type="region of interest" description="Disordered" evidence="1">
    <location>
        <begin position="93"/>
        <end position="112"/>
    </location>
</feature>
<protein>
    <submittedName>
        <fullName evidence="2">C2H2-type domain-containing protein</fullName>
    </submittedName>
</protein>
<evidence type="ECO:0000313" key="2">
    <source>
        <dbReference type="EnsemblMetazoa" id="PPA39547.1"/>
    </source>
</evidence>
<keyword evidence="3" id="KW-1185">Reference proteome</keyword>
<accession>A0A2A6B3L2</accession>
<feature type="compositionally biased region" description="Basic and acidic residues" evidence="1">
    <location>
        <begin position="154"/>
        <end position="199"/>
    </location>
</feature>
<dbReference type="Proteomes" id="UP000005239">
    <property type="component" value="Unassembled WGS sequence"/>
</dbReference>
<feature type="compositionally biased region" description="Basic and acidic residues" evidence="1">
    <location>
        <begin position="249"/>
        <end position="283"/>
    </location>
</feature>
<sequence>MPSVLDASNAASEPIKNEGSDRSRRYSCPLCPYATMTAKTIMKHIQMGHTKLKEFKCPNCSWSTAHEPHLIRHLKLHDNAGAQAPVAAVAPVSVEPEREMPRPQRRPLSSIGNERAVAVVPARSASFHHAPPRRLSAAVAEAPVTADKGRSRRSQFEAEKKEKEEKDSRKRKEPVPVVREAKQEEGNEEQNSEKSLAERVKRRKSGKEMKEEKEEEGKEVKKAEKETAVKVEQKGVETPSPVPRARRSFNVEKAEGREEERGLGERMDGKRRSRKSVEEKREEVVDEEPPQISDVLLEAKEVKIEEEEEEPVVVRKEVKRHGRKSAEKKKKEQKANVKEEEKEEEKRPIRHARLSVEKSAEGEKEGRGEDSSIRSSDARKRSRNSSASANEEKAGETGRKKRGRPSFAEVEERKSREEAEQRRSTATVEVKREAMEQTVDGERSGVKEEEDREDEMLDVSALDAAIAEAEANAARERVRPAMPAIERKREEGLSTRKRVHFAALPEKHHARHMPAKRRKRGEGEREGDAMRSSRAVRDLSSFFSSFDAPSSARSITSPDRSGRRATIIEAMKARASQLEQQDDEMAGEAAASEIKLPFSVIPFESPQRPQPIDEFESSDDEDTVAVPPPPVKPVRKTPAKARKRAGATVSPRSTVSSVEAGRKKVGKGVPAKSARETAARARAAATAARKREQARAARIRRLKREVARRLAKSADRCNVAARAVVEEEDRYWRTTTEVTPLEQTEWSGEQRLFSWPEIHNARRKLAIDVEPVRRRAEGGERRVETLHAISTSTYLARSVELKQRCEIDGIVKIVKSFDRARSPPLDWSYEEKETEDALHPTVPSEFVSGGRLRCL</sequence>
<dbReference type="AlphaFoldDB" id="A0A2A6B3L2"/>
<reference evidence="3" key="1">
    <citation type="journal article" date="2008" name="Nat. Genet.">
        <title>The Pristionchus pacificus genome provides a unique perspective on nematode lifestyle and parasitism.</title>
        <authorList>
            <person name="Dieterich C."/>
            <person name="Clifton S.W."/>
            <person name="Schuster L.N."/>
            <person name="Chinwalla A."/>
            <person name="Delehaunty K."/>
            <person name="Dinkelacker I."/>
            <person name="Fulton L."/>
            <person name="Fulton R."/>
            <person name="Godfrey J."/>
            <person name="Minx P."/>
            <person name="Mitreva M."/>
            <person name="Roeseler W."/>
            <person name="Tian H."/>
            <person name="Witte H."/>
            <person name="Yang S.P."/>
            <person name="Wilson R.K."/>
            <person name="Sommer R.J."/>
        </authorList>
    </citation>
    <scope>NUCLEOTIDE SEQUENCE [LARGE SCALE GENOMIC DNA]</scope>
    <source>
        <strain evidence="3">PS312</strain>
    </source>
</reference>
<feature type="compositionally biased region" description="Low complexity" evidence="1">
    <location>
        <begin position="540"/>
        <end position="554"/>
    </location>
</feature>
<feature type="compositionally biased region" description="Basic residues" evidence="1">
    <location>
        <begin position="633"/>
        <end position="645"/>
    </location>
</feature>
<name>A0A2A6B3L2_PRIPA</name>
<feature type="compositionally biased region" description="Basic and acidic residues" evidence="1">
    <location>
        <begin position="521"/>
        <end position="537"/>
    </location>
</feature>
<feature type="compositionally biased region" description="Basic and acidic residues" evidence="1">
    <location>
        <begin position="473"/>
        <end position="494"/>
    </location>
</feature>
<evidence type="ECO:0000256" key="1">
    <source>
        <dbReference type="SAM" id="MobiDB-lite"/>
    </source>
</evidence>
<feature type="compositionally biased region" description="Basic and acidic residues" evidence="1">
    <location>
        <begin position="410"/>
        <end position="449"/>
    </location>
</feature>
<feature type="compositionally biased region" description="Basic residues" evidence="1">
    <location>
        <begin position="508"/>
        <end position="520"/>
    </location>
</feature>
<feature type="region of interest" description="Disordered" evidence="1">
    <location>
        <begin position="470"/>
        <end position="568"/>
    </location>
</feature>
<dbReference type="SUPFAM" id="SSF57667">
    <property type="entry name" value="beta-beta-alpha zinc fingers"/>
    <property type="match status" value="1"/>
</dbReference>
<dbReference type="PROSITE" id="PS50157">
    <property type="entry name" value="ZINC_FINGER_C2H2_2"/>
    <property type="match status" value="1"/>
</dbReference>
<dbReference type="SMART" id="SM00355">
    <property type="entry name" value="ZnF_C2H2"/>
    <property type="match status" value="2"/>
</dbReference>
<dbReference type="Gene3D" id="3.30.160.60">
    <property type="entry name" value="Classic Zinc Finger"/>
    <property type="match status" value="1"/>
</dbReference>
<dbReference type="InterPro" id="IPR013087">
    <property type="entry name" value="Znf_C2H2_type"/>
</dbReference>
<organism evidence="2 3">
    <name type="scientific">Pristionchus pacificus</name>
    <name type="common">Parasitic nematode worm</name>
    <dbReference type="NCBI Taxonomy" id="54126"/>
    <lineage>
        <taxon>Eukaryota</taxon>
        <taxon>Metazoa</taxon>
        <taxon>Ecdysozoa</taxon>
        <taxon>Nematoda</taxon>
        <taxon>Chromadorea</taxon>
        <taxon>Rhabditida</taxon>
        <taxon>Rhabditina</taxon>
        <taxon>Diplogasteromorpha</taxon>
        <taxon>Diplogasteroidea</taxon>
        <taxon>Neodiplogasteridae</taxon>
        <taxon>Pristionchus</taxon>
    </lineage>
</organism>
<reference evidence="2" key="2">
    <citation type="submission" date="2022-06" db="UniProtKB">
        <authorList>
            <consortium name="EnsemblMetazoa"/>
        </authorList>
    </citation>
    <scope>IDENTIFICATION</scope>
    <source>
        <strain evidence="2">PS312</strain>
    </source>
</reference>
<dbReference type="OrthoDB" id="3561125at2759"/>